<dbReference type="InterPro" id="IPR005467">
    <property type="entry name" value="His_kinase_dom"/>
</dbReference>
<dbReference type="Pfam" id="PF00512">
    <property type="entry name" value="HisKA"/>
    <property type="match status" value="1"/>
</dbReference>
<keyword evidence="6" id="KW-0418">Kinase</keyword>
<dbReference type="EMBL" id="JBHSOW010000043">
    <property type="protein sequence ID" value="MFC5650048.1"/>
    <property type="molecule type" value="Genomic_DNA"/>
</dbReference>
<dbReference type="Proteomes" id="UP001596047">
    <property type="component" value="Unassembled WGS sequence"/>
</dbReference>
<dbReference type="EC" id="2.7.13.3" evidence="2"/>
<dbReference type="InterPro" id="IPR036890">
    <property type="entry name" value="HATPase_C_sf"/>
</dbReference>
<evidence type="ECO:0000259" key="11">
    <source>
        <dbReference type="PROSITE" id="PS50887"/>
    </source>
</evidence>
<proteinExistence type="predicted"/>
<evidence type="ECO:0000256" key="4">
    <source>
        <dbReference type="ARBA" id="ARBA00022679"/>
    </source>
</evidence>
<dbReference type="InterPro" id="IPR000160">
    <property type="entry name" value="GGDEF_dom"/>
</dbReference>
<feature type="domain" description="Histidine kinase" evidence="10">
    <location>
        <begin position="320"/>
        <end position="525"/>
    </location>
</feature>
<dbReference type="PRINTS" id="PR00344">
    <property type="entry name" value="BCTRLSENSOR"/>
</dbReference>
<evidence type="ECO:0000313" key="12">
    <source>
        <dbReference type="EMBL" id="MFC5650048.1"/>
    </source>
</evidence>
<keyword evidence="8" id="KW-0902">Two-component regulatory system</keyword>
<dbReference type="SUPFAM" id="SSF47384">
    <property type="entry name" value="Homodimeric domain of signal transducing histidine kinase"/>
    <property type="match status" value="1"/>
</dbReference>
<dbReference type="InterPro" id="IPR043128">
    <property type="entry name" value="Rev_trsase/Diguanyl_cyclase"/>
</dbReference>
<feature type="transmembrane region" description="Helical" evidence="9">
    <location>
        <begin position="6"/>
        <end position="25"/>
    </location>
</feature>
<sequence length="532" mass="60563">MLSRLSRYALIPSLTAFIVLSSFLLEKVTSPALLFLSAAVFASSMMVDHKSKLTLYLQTAALAFFHWTSHLNWCQLIYIIIIILEVRNRRDFKYTLSISVGYSLLYTAVRLVYLPWNEYNLLVSVYDLFSFILIVFVMQYLLTTELEKKRLQKRNKFLTSHDPLTGLLNYNGYINAVTDLVENKKANFVLLLLDFQDFKSINKESISSGNEILTKISIIIQTYFSNAAAISRYAGDRFALAIPTSENTVQEILDLMDSGRLGYVATYSMATFPEESSSSQQIIALAEDRLFQSKRILWLKREEELFRNEKLKLVGELAAGMAHEIRNPLTTLKGFIDLSKSQSYNIEPWVDIISNEITRMNELTAEFLQFSRPHMSNMKPEPIFGCLNRVQYLTESQAVSKGHSINIHYIDDSILVLMDRDKIVQVLINLIRNALEAMDEPGHINIQVKRMDTKYTSIEIQDTGKGILEDELPKIFDPFYTTKEEGTGLGLSICHKIIQDHGGIMSVKSKVNEGSLFTITLPVIETETTLTG</sequence>
<evidence type="ECO:0000256" key="5">
    <source>
        <dbReference type="ARBA" id="ARBA00022741"/>
    </source>
</evidence>
<keyword evidence="3" id="KW-0597">Phosphoprotein</keyword>
<feature type="transmembrane region" description="Helical" evidence="9">
    <location>
        <begin position="32"/>
        <end position="49"/>
    </location>
</feature>
<feature type="transmembrane region" description="Helical" evidence="9">
    <location>
        <begin position="96"/>
        <end position="116"/>
    </location>
</feature>
<dbReference type="PANTHER" id="PTHR43065:SF10">
    <property type="entry name" value="PEROXIDE STRESS-ACTIVATED HISTIDINE KINASE MAK3"/>
    <property type="match status" value="1"/>
</dbReference>
<dbReference type="PROSITE" id="PS50887">
    <property type="entry name" value="GGDEF"/>
    <property type="match status" value="1"/>
</dbReference>
<dbReference type="PROSITE" id="PS50109">
    <property type="entry name" value="HIS_KIN"/>
    <property type="match status" value="1"/>
</dbReference>
<dbReference type="Gene3D" id="3.30.565.10">
    <property type="entry name" value="Histidine kinase-like ATPase, C-terminal domain"/>
    <property type="match status" value="1"/>
</dbReference>
<evidence type="ECO:0000313" key="13">
    <source>
        <dbReference type="Proteomes" id="UP001596047"/>
    </source>
</evidence>
<evidence type="ECO:0000256" key="8">
    <source>
        <dbReference type="ARBA" id="ARBA00023012"/>
    </source>
</evidence>
<dbReference type="Pfam" id="PF02518">
    <property type="entry name" value="HATPase_c"/>
    <property type="match status" value="1"/>
</dbReference>
<comment type="caution">
    <text evidence="12">The sequence shown here is derived from an EMBL/GenBank/DDBJ whole genome shotgun (WGS) entry which is preliminary data.</text>
</comment>
<dbReference type="RefSeq" id="WP_379188598.1">
    <property type="nucleotide sequence ID" value="NZ_JBHSOW010000043.1"/>
</dbReference>
<evidence type="ECO:0000259" key="10">
    <source>
        <dbReference type="PROSITE" id="PS50109"/>
    </source>
</evidence>
<organism evidence="12 13">
    <name type="scientific">Paenibacillus solisilvae</name>
    <dbReference type="NCBI Taxonomy" id="2486751"/>
    <lineage>
        <taxon>Bacteria</taxon>
        <taxon>Bacillati</taxon>
        <taxon>Bacillota</taxon>
        <taxon>Bacilli</taxon>
        <taxon>Bacillales</taxon>
        <taxon>Paenibacillaceae</taxon>
        <taxon>Paenibacillus</taxon>
    </lineage>
</organism>
<dbReference type="Gene3D" id="1.10.287.130">
    <property type="match status" value="1"/>
</dbReference>
<reference evidence="13" key="1">
    <citation type="journal article" date="2019" name="Int. J. Syst. Evol. Microbiol.">
        <title>The Global Catalogue of Microorganisms (GCM) 10K type strain sequencing project: providing services to taxonomists for standard genome sequencing and annotation.</title>
        <authorList>
            <consortium name="The Broad Institute Genomics Platform"/>
            <consortium name="The Broad Institute Genome Sequencing Center for Infectious Disease"/>
            <person name="Wu L."/>
            <person name="Ma J."/>
        </authorList>
    </citation>
    <scope>NUCLEOTIDE SEQUENCE [LARGE SCALE GENOMIC DNA]</scope>
    <source>
        <strain evidence="13">CGMCC 1.3240</strain>
    </source>
</reference>
<keyword evidence="9" id="KW-0472">Membrane</keyword>
<evidence type="ECO:0000256" key="7">
    <source>
        <dbReference type="ARBA" id="ARBA00022840"/>
    </source>
</evidence>
<evidence type="ECO:0000256" key="3">
    <source>
        <dbReference type="ARBA" id="ARBA00022553"/>
    </source>
</evidence>
<dbReference type="InterPro" id="IPR029787">
    <property type="entry name" value="Nucleotide_cyclase"/>
</dbReference>
<evidence type="ECO:0000256" key="6">
    <source>
        <dbReference type="ARBA" id="ARBA00022777"/>
    </source>
</evidence>
<dbReference type="InterPro" id="IPR003661">
    <property type="entry name" value="HisK_dim/P_dom"/>
</dbReference>
<dbReference type="SMART" id="SM00267">
    <property type="entry name" value="GGDEF"/>
    <property type="match status" value="1"/>
</dbReference>
<evidence type="ECO:0000256" key="1">
    <source>
        <dbReference type="ARBA" id="ARBA00000085"/>
    </source>
</evidence>
<dbReference type="CDD" id="cd00082">
    <property type="entry name" value="HisKA"/>
    <property type="match status" value="1"/>
</dbReference>
<dbReference type="Pfam" id="PF00990">
    <property type="entry name" value="GGDEF"/>
    <property type="match status" value="1"/>
</dbReference>
<protein>
    <recommendedName>
        <fullName evidence="2">histidine kinase</fullName>
        <ecNumber evidence="2">2.7.13.3</ecNumber>
    </recommendedName>
</protein>
<comment type="catalytic activity">
    <reaction evidence="1">
        <text>ATP + protein L-histidine = ADP + protein N-phospho-L-histidine.</text>
        <dbReference type="EC" id="2.7.13.3"/>
    </reaction>
</comment>
<dbReference type="SUPFAM" id="SSF55073">
    <property type="entry name" value="Nucleotide cyclase"/>
    <property type="match status" value="1"/>
</dbReference>
<feature type="transmembrane region" description="Helical" evidence="9">
    <location>
        <begin position="128"/>
        <end position="146"/>
    </location>
</feature>
<dbReference type="PANTHER" id="PTHR43065">
    <property type="entry name" value="SENSOR HISTIDINE KINASE"/>
    <property type="match status" value="1"/>
</dbReference>
<keyword evidence="4" id="KW-0808">Transferase</keyword>
<dbReference type="SMART" id="SM00388">
    <property type="entry name" value="HisKA"/>
    <property type="match status" value="1"/>
</dbReference>
<evidence type="ECO:0000256" key="9">
    <source>
        <dbReference type="SAM" id="Phobius"/>
    </source>
</evidence>
<dbReference type="GO" id="GO:0005524">
    <property type="term" value="F:ATP binding"/>
    <property type="evidence" value="ECO:0007669"/>
    <property type="project" value="UniProtKB-KW"/>
</dbReference>
<dbReference type="InterPro" id="IPR036097">
    <property type="entry name" value="HisK_dim/P_sf"/>
</dbReference>
<evidence type="ECO:0000256" key="2">
    <source>
        <dbReference type="ARBA" id="ARBA00012438"/>
    </source>
</evidence>
<name>A0ABW0VX60_9BACL</name>
<keyword evidence="7 12" id="KW-0067">ATP-binding</keyword>
<dbReference type="InterPro" id="IPR004358">
    <property type="entry name" value="Sig_transdc_His_kin-like_C"/>
</dbReference>
<dbReference type="SMART" id="SM00387">
    <property type="entry name" value="HATPase_c"/>
    <property type="match status" value="1"/>
</dbReference>
<keyword evidence="5" id="KW-0547">Nucleotide-binding</keyword>
<keyword evidence="13" id="KW-1185">Reference proteome</keyword>
<feature type="transmembrane region" description="Helical" evidence="9">
    <location>
        <begin position="61"/>
        <end position="84"/>
    </location>
</feature>
<dbReference type="InterPro" id="IPR003594">
    <property type="entry name" value="HATPase_dom"/>
</dbReference>
<keyword evidence="9" id="KW-0812">Transmembrane</keyword>
<feature type="domain" description="GGDEF" evidence="11">
    <location>
        <begin position="186"/>
        <end position="309"/>
    </location>
</feature>
<accession>A0ABW0VX60</accession>
<dbReference type="SUPFAM" id="SSF55874">
    <property type="entry name" value="ATPase domain of HSP90 chaperone/DNA topoisomerase II/histidine kinase"/>
    <property type="match status" value="1"/>
</dbReference>
<keyword evidence="9" id="KW-1133">Transmembrane helix</keyword>
<dbReference type="Gene3D" id="3.30.70.270">
    <property type="match status" value="1"/>
</dbReference>
<gene>
    <name evidence="12" type="ORF">ACFPYJ_13140</name>
</gene>